<protein>
    <submittedName>
        <fullName evidence="1">Uncharacterized protein</fullName>
    </submittedName>
</protein>
<dbReference type="EMBL" id="MATO01000056">
    <property type="protein sequence ID" value="OCS87245.1"/>
    <property type="molecule type" value="Genomic_DNA"/>
</dbReference>
<dbReference type="OrthoDB" id="9897685at2"/>
<reference evidence="1 2" key="1">
    <citation type="submission" date="2016-07" db="EMBL/GenBank/DDBJ databases">
        <title>Caryophanon latum genome sequencing.</title>
        <authorList>
            <person name="Verma A."/>
            <person name="Pal Y."/>
            <person name="Krishnamurthi S."/>
        </authorList>
    </citation>
    <scope>NUCLEOTIDE SEQUENCE [LARGE SCALE GENOMIC DNA]</scope>
    <source>
        <strain evidence="1 2">DSM 14151</strain>
    </source>
</reference>
<dbReference type="RefSeq" id="WP_066465732.1">
    <property type="nucleotide sequence ID" value="NZ_MATO01000056.1"/>
</dbReference>
<gene>
    <name evidence="1" type="ORF">A6K76_02420</name>
</gene>
<organism evidence="1 2">
    <name type="scientific">Caryophanon latum</name>
    <dbReference type="NCBI Taxonomy" id="33977"/>
    <lineage>
        <taxon>Bacteria</taxon>
        <taxon>Bacillati</taxon>
        <taxon>Bacillota</taxon>
        <taxon>Bacilli</taxon>
        <taxon>Bacillales</taxon>
        <taxon>Caryophanaceae</taxon>
        <taxon>Caryophanon</taxon>
    </lineage>
</organism>
<name>A0A1C0YJ88_9BACL</name>
<keyword evidence="2" id="KW-1185">Reference proteome</keyword>
<evidence type="ECO:0000313" key="1">
    <source>
        <dbReference type="EMBL" id="OCS87245.1"/>
    </source>
</evidence>
<evidence type="ECO:0000313" key="2">
    <source>
        <dbReference type="Proteomes" id="UP000093482"/>
    </source>
</evidence>
<sequence length="60" mass="7314">MLDFFMNCTIAMIKKREVNMLAYPAGRSVLNRLKAFPTKYDDEMMQRKAEKMKRYYEQHM</sequence>
<dbReference type="Proteomes" id="UP000093482">
    <property type="component" value="Unassembled WGS sequence"/>
</dbReference>
<proteinExistence type="predicted"/>
<comment type="caution">
    <text evidence="1">The sequence shown here is derived from an EMBL/GenBank/DDBJ whole genome shotgun (WGS) entry which is preliminary data.</text>
</comment>
<dbReference type="AlphaFoldDB" id="A0A1C0YJ88"/>
<accession>A0A1C0YJ88</accession>